<protein>
    <submittedName>
        <fullName evidence="2">Uncharacterized protein</fullName>
    </submittedName>
</protein>
<feature type="region of interest" description="Disordered" evidence="1">
    <location>
        <begin position="106"/>
        <end position="125"/>
    </location>
</feature>
<dbReference type="EMBL" id="BPLQ01015681">
    <property type="protein sequence ID" value="GIY89684.1"/>
    <property type="molecule type" value="Genomic_DNA"/>
</dbReference>
<reference evidence="2 3" key="1">
    <citation type="submission" date="2021-06" db="EMBL/GenBank/DDBJ databases">
        <title>Caerostris darwini draft genome.</title>
        <authorList>
            <person name="Kono N."/>
            <person name="Arakawa K."/>
        </authorList>
    </citation>
    <scope>NUCLEOTIDE SEQUENCE [LARGE SCALE GENOMIC DNA]</scope>
</reference>
<evidence type="ECO:0000256" key="1">
    <source>
        <dbReference type="SAM" id="MobiDB-lite"/>
    </source>
</evidence>
<dbReference type="Proteomes" id="UP001054837">
    <property type="component" value="Unassembled WGS sequence"/>
</dbReference>
<proteinExistence type="predicted"/>
<accession>A0AAV4X759</accession>
<evidence type="ECO:0000313" key="2">
    <source>
        <dbReference type="EMBL" id="GIY89684.1"/>
    </source>
</evidence>
<dbReference type="AlphaFoldDB" id="A0AAV4X759"/>
<feature type="region of interest" description="Disordered" evidence="1">
    <location>
        <begin position="15"/>
        <end position="48"/>
    </location>
</feature>
<feature type="non-terminal residue" evidence="2">
    <location>
        <position position="1"/>
    </location>
</feature>
<sequence>SAEYVFTNLGLHGMREDNAMETDENAMETDQNNESGADSPESTGHPSDVETITLYASSDNVYYYIQDFGVSESGSGGSSYDEDLIMIPISSATTTIDNLPSYHSSDGISTTEETIEKSNMQTPIV</sequence>
<gene>
    <name evidence="2" type="ORF">CDAR_176661</name>
</gene>
<name>A0AAV4X759_9ARAC</name>
<feature type="compositionally biased region" description="Polar residues" evidence="1">
    <location>
        <begin position="28"/>
        <end position="45"/>
    </location>
</feature>
<evidence type="ECO:0000313" key="3">
    <source>
        <dbReference type="Proteomes" id="UP001054837"/>
    </source>
</evidence>
<comment type="caution">
    <text evidence="2">The sequence shown here is derived from an EMBL/GenBank/DDBJ whole genome shotgun (WGS) entry which is preliminary data.</text>
</comment>
<organism evidence="2 3">
    <name type="scientific">Caerostris darwini</name>
    <dbReference type="NCBI Taxonomy" id="1538125"/>
    <lineage>
        <taxon>Eukaryota</taxon>
        <taxon>Metazoa</taxon>
        <taxon>Ecdysozoa</taxon>
        <taxon>Arthropoda</taxon>
        <taxon>Chelicerata</taxon>
        <taxon>Arachnida</taxon>
        <taxon>Araneae</taxon>
        <taxon>Araneomorphae</taxon>
        <taxon>Entelegynae</taxon>
        <taxon>Araneoidea</taxon>
        <taxon>Araneidae</taxon>
        <taxon>Caerostris</taxon>
    </lineage>
</organism>
<keyword evidence="3" id="KW-1185">Reference proteome</keyword>